<reference evidence="1" key="1">
    <citation type="submission" date="2020-03" db="EMBL/GenBank/DDBJ databases">
        <title>The deep terrestrial virosphere.</title>
        <authorList>
            <person name="Holmfeldt K."/>
            <person name="Nilsson E."/>
            <person name="Simone D."/>
            <person name="Lopez-Fernandez M."/>
            <person name="Wu X."/>
            <person name="de Brujin I."/>
            <person name="Lundin D."/>
            <person name="Andersson A."/>
            <person name="Bertilsson S."/>
            <person name="Dopson M."/>
        </authorList>
    </citation>
    <scope>NUCLEOTIDE SEQUENCE</scope>
    <source>
        <strain evidence="1">MM415B02380</strain>
    </source>
</reference>
<gene>
    <name evidence="1" type="ORF">MM415B02380_0008</name>
</gene>
<protein>
    <submittedName>
        <fullName evidence="1">Uncharacterized protein</fullName>
    </submittedName>
</protein>
<organism evidence="1">
    <name type="scientific">viral metagenome</name>
    <dbReference type="NCBI Taxonomy" id="1070528"/>
    <lineage>
        <taxon>unclassified sequences</taxon>
        <taxon>metagenomes</taxon>
        <taxon>organismal metagenomes</taxon>
    </lineage>
</organism>
<dbReference type="EMBL" id="MT142910">
    <property type="protein sequence ID" value="QJA90399.1"/>
    <property type="molecule type" value="Genomic_DNA"/>
</dbReference>
<evidence type="ECO:0000313" key="1">
    <source>
        <dbReference type="EMBL" id="QJA90399.1"/>
    </source>
</evidence>
<proteinExistence type="predicted"/>
<sequence length="61" mass="7216">MKRDRRSDSVKDVQYRIRYCESFDRAELEELFSDIIGHTQKAVSKHEITAAFNNALDEWPV</sequence>
<accession>A0A6M3L7T3</accession>
<dbReference type="AlphaFoldDB" id="A0A6M3L7T3"/>
<name>A0A6M3L7T3_9ZZZZ</name>